<keyword evidence="2" id="KW-0677">Repeat</keyword>
<dbReference type="Gene3D" id="3.80.10.10">
    <property type="entry name" value="Ribonuclease Inhibitor"/>
    <property type="match status" value="2"/>
</dbReference>
<dbReference type="Proteomes" id="UP001652642">
    <property type="component" value="Chromosome Z"/>
</dbReference>
<dbReference type="PANTHER" id="PTHR45973:SF36">
    <property type="entry name" value="CENTRIOLIN"/>
    <property type="match status" value="1"/>
</dbReference>
<dbReference type="Pfam" id="PF14580">
    <property type="entry name" value="LRR_9"/>
    <property type="match status" value="1"/>
</dbReference>
<feature type="region of interest" description="Disordered" evidence="4">
    <location>
        <begin position="1337"/>
        <end position="1363"/>
    </location>
</feature>
<feature type="region of interest" description="Disordered" evidence="4">
    <location>
        <begin position="1"/>
        <end position="70"/>
    </location>
</feature>
<reference evidence="6" key="1">
    <citation type="submission" date="2025-08" db="UniProtKB">
        <authorList>
            <consortium name="RefSeq"/>
        </authorList>
    </citation>
    <scope>IDENTIFICATION</scope>
</reference>
<dbReference type="GeneID" id="110082942"/>
<feature type="region of interest" description="Disordered" evidence="4">
    <location>
        <begin position="1144"/>
        <end position="1240"/>
    </location>
</feature>
<feature type="coiled-coil region" evidence="3">
    <location>
        <begin position="850"/>
        <end position="963"/>
    </location>
</feature>
<feature type="compositionally biased region" description="Basic residues" evidence="4">
    <location>
        <begin position="1"/>
        <end position="15"/>
    </location>
</feature>
<protein>
    <submittedName>
        <fullName evidence="6">Centriolin isoform X1</fullName>
    </submittedName>
</protein>
<accession>A0ABM5F6M8</accession>
<evidence type="ECO:0000256" key="4">
    <source>
        <dbReference type="SAM" id="MobiDB-lite"/>
    </source>
</evidence>
<organism evidence="5 6">
    <name type="scientific">Pogona vitticeps</name>
    <name type="common">central bearded dragon</name>
    <dbReference type="NCBI Taxonomy" id="103695"/>
    <lineage>
        <taxon>Eukaryota</taxon>
        <taxon>Metazoa</taxon>
        <taxon>Chordata</taxon>
        <taxon>Craniata</taxon>
        <taxon>Vertebrata</taxon>
        <taxon>Euteleostomi</taxon>
        <taxon>Lepidosauria</taxon>
        <taxon>Squamata</taxon>
        <taxon>Bifurcata</taxon>
        <taxon>Unidentata</taxon>
        <taxon>Episquamata</taxon>
        <taxon>Toxicofera</taxon>
        <taxon>Iguania</taxon>
        <taxon>Acrodonta</taxon>
        <taxon>Agamidae</taxon>
        <taxon>Amphibolurinae</taxon>
        <taxon>Pogona</taxon>
    </lineage>
</organism>
<feature type="compositionally biased region" description="Basic and acidic residues" evidence="4">
    <location>
        <begin position="1349"/>
        <end position="1363"/>
    </location>
</feature>
<name>A0ABM5F6M8_9SAUR</name>
<evidence type="ECO:0000313" key="6">
    <source>
        <dbReference type="RefSeq" id="XP_072841058.1"/>
    </source>
</evidence>
<gene>
    <name evidence="6" type="primary">CNTRL</name>
</gene>
<feature type="coiled-coil region" evidence="3">
    <location>
        <begin position="429"/>
        <end position="536"/>
    </location>
</feature>
<proteinExistence type="predicted"/>
<dbReference type="RefSeq" id="XP_072841058.1">
    <property type="nucleotide sequence ID" value="XM_072984957.1"/>
</dbReference>
<feature type="coiled-coil region" evidence="3">
    <location>
        <begin position="1028"/>
        <end position="1095"/>
    </location>
</feature>
<evidence type="ECO:0000313" key="5">
    <source>
        <dbReference type="Proteomes" id="UP001652642"/>
    </source>
</evidence>
<keyword evidence="1" id="KW-0433">Leucine-rich repeat</keyword>
<dbReference type="InterPro" id="IPR032675">
    <property type="entry name" value="LRR_dom_sf"/>
</dbReference>
<feature type="coiled-coil region" evidence="3">
    <location>
        <begin position="268"/>
        <end position="344"/>
    </location>
</feature>
<feature type="compositionally biased region" description="Low complexity" evidence="4">
    <location>
        <begin position="19"/>
        <end position="37"/>
    </location>
</feature>
<feature type="coiled-coil region" evidence="3">
    <location>
        <begin position="2242"/>
        <end position="2291"/>
    </location>
</feature>
<feature type="region of interest" description="Disordered" evidence="4">
    <location>
        <begin position="2174"/>
        <end position="2200"/>
    </location>
</feature>
<keyword evidence="3" id="KW-0175">Coiled coil</keyword>
<dbReference type="InterPro" id="IPR001611">
    <property type="entry name" value="Leu-rich_rpt"/>
</dbReference>
<keyword evidence="5" id="KW-1185">Reference proteome</keyword>
<evidence type="ECO:0000256" key="1">
    <source>
        <dbReference type="ARBA" id="ARBA00022614"/>
    </source>
</evidence>
<dbReference type="InterPro" id="IPR003591">
    <property type="entry name" value="Leu-rich_rpt_typical-subtyp"/>
</dbReference>
<dbReference type="PROSITE" id="PS51450">
    <property type="entry name" value="LRR"/>
    <property type="match status" value="4"/>
</dbReference>
<evidence type="ECO:0000256" key="2">
    <source>
        <dbReference type="ARBA" id="ARBA00022737"/>
    </source>
</evidence>
<feature type="region of interest" description="Disordered" evidence="4">
    <location>
        <begin position="2295"/>
        <end position="2348"/>
    </location>
</feature>
<evidence type="ECO:0000256" key="3">
    <source>
        <dbReference type="SAM" id="Coils"/>
    </source>
</evidence>
<dbReference type="SMART" id="SM00365">
    <property type="entry name" value="LRR_SD22"/>
    <property type="match status" value="5"/>
</dbReference>
<sequence length="2348" mass="269054">MRKVQPQRASPRKRQMSPSRTRSPMSAVSSSSRSPSPLGRQRTAAPYRTTGRGCQGDTAEGNETGIASEDPAALGDNCISPGVRYITEPLIKKLSKQENLMRVTALNLCLAKDGGKKFKYIENLEKCDKLEVLNLSCNLVEKIEKLDKLLKLCDLNLSFNRISKIEGIEHLHNLQKLNLAGNQIEHIPVWVGKKLRSLRTLNLRKNKIASLQEVAKLKPLKDLTSLFLGDNPVANLPHYRLYTIFHLRSLEDLDGQQVTNRDREEAHERFNLEEVENLEKDLERTAKEAEDLRNKQSCLLEQLQQQEDQNKSLKQKIQQQKQNCKELESSLETKNELLKQKTVELTRACQKQYELEQELAFYKIDAKFEPLGYYYPAEDVELDSVPGESPYIGKARYKRNTYAVESYVPDEALKIQTGNAEQEEEPNIQQLKRNLLRSLDEQLQEKQRKIKEAQEKLADLQEEVANTERRVLKAAEELKQVQDAVGQKKMAEVEKDGLRQQLSSEILLLNQLREEALELEKQLGRQRREIARKEKEVEGLQSFLDTLDPKDPRHAHMKAQKAAKEQQLDIMNQHYKELEGRLDEILSRIAKETEEIQDLEQQLTDGQIAANEALKKDLEAIIAGLQEYLESIKGQAKLASEECRELRKDKEGLLQRLEELEGERNQLEIVAMDAENLQKEVADLEQALEEQRQLNEALQEAQGDLSAYEAELKARDIEVTELKEELERLKHRSQLEYSALQAELSKERQALENALTKTQLLERQEEENHQLLSQVKQLKKDNRLLKQQLDDAQHELEHATDGLLHPEDVLARVNELQRKLQTGEEIRSPNPQDILGKSLAGLHQRFAEILAHSRQENEAARAREKELQKEMASQKAELEEAQEKYRLACDRAAEAKIKSEKRQNKARVQQMEDEIRHLGEKLKSMEEIQGLTDQQLQEAEEEKERILAQLQDLENRKNMEEAKAQMQFLGIEKELRELKKAISASDKQAAAELWAAKDQLRALHGTVCRIHQERSEELQELEKFGTQATQATKDLALAEAEIELLQQLLKEKEEQHERDKNDSETAASCFRIEEIAKLKQLLKSQRADIDRLRGILEQAGAGSRDDVGAILDGIAALKHAVSHQSEAIASIMDPLRPRGPLCYIPSPSQASTPASQSTKDSGVGLQCPTSTPIGKGREEGKLRKKEHPICPFARGCPLHPPVGSGPQDPLSGGRNQEDGDTQGGSSFVPPPGSVIYTVLPDGTPAPQGTVVYGPPPPSVAANGGPTTVIYGPPPAGTQLLYTPLPANCSVPLVPVGVLHCNIPEHHHLQERLSCGTFPCVFQENEILRLEARIDQLKSQRRKGQSARASPRDHSDETEERHPGVRDLLFEKKELERQVAELRRVAQRRNQRKDFIDGRSNGLLSELELEKSLQHHDDVVDEIECMEKTLLKRRAELREADRLLAEAELELETTRGKTKDTIQKYNTAKRHLSQRADEAEELERRAQEMAVRLVKADQQLRLLQTNARDLEQHKMKQEEILKEIGRVISAKDSEFQSLSQKTEILTEILQKLQANIQVAEGNEDHHLRILKEAEHLLRSKKTDLERLKDQSAAQQQEVLSLDRKLGQKKEELHLLQDSLAQKNADLAQALRDGEAEVTKKRWQIKEMTSFLEELSVQKGELSAQLSEKRAQLSLVTQDIHKEEERLQDILGLVAKHKTELKHVLEMVELESNELEGVKLQHNQKVDELEKMQMAILEEKVQLETLQRASQQQRGEMEHQRQLLEKTQREAEQLTPQLCLLQKRVQELSAEKEQLEENCAGLEEKLSQTKRTLASTEGSSKAALASFEKMDLDVQELQLDIDQLQKHRRSLNGDLENLQKHFQEKQEELNVLKTELNESRHHLQLLEQDVENATKRKEELLREEAALKDSVSEWRRKGHECKELEKKKEIQLENLCKEIEDRKQERAKQETVLQHLREETQQEKNKADECLTKLMDQKQRLEEEQAQQRRQLEEGIAKVQQADERLQKLQEVESWHLTLEDTIRKTRCQLSEKERQLQEKAGEVASLQRELERSRAQEGLLRAQIQEERERAEKHVASLKEAIQTQRAQLEKSLQQQKQENQCLQKEMVSLEQVAQDNHERAKRLMRDLGQIQEEYMQLKSQMKNQADLEKRQKEMKGAVKILKLEVKDKIRTGLKDLSQSPPETSEDLEAGFEANGKPQRAPEIRKENYPFTEHEARMPCLDDKLDLAKVHIMDEQWRGRARREQLEHQEDRLKARLQLCMLKQAEVLIKGKQQTEGTLHSLKRQVDALDELVSSTSTDSPFLSLNSSGLTDTSLHEEPNRARNQFARSPAGTTPGILPPSQIMHQSKA</sequence>
<dbReference type="SMART" id="SM00369">
    <property type="entry name" value="LRR_TYP"/>
    <property type="match status" value="4"/>
</dbReference>
<dbReference type="Gene3D" id="1.10.287.1490">
    <property type="match status" value="1"/>
</dbReference>
<feature type="coiled-coil region" evidence="3">
    <location>
        <begin position="1429"/>
        <end position="1670"/>
    </location>
</feature>
<dbReference type="PANTHER" id="PTHR45973">
    <property type="entry name" value="PROTEIN PHOSPHATASE 1 REGULATORY SUBUNIT SDS22-RELATED"/>
    <property type="match status" value="1"/>
</dbReference>
<dbReference type="InterPro" id="IPR050576">
    <property type="entry name" value="Cilia_flagella_integrity"/>
</dbReference>
<feature type="compositionally biased region" description="Low complexity" evidence="4">
    <location>
        <begin position="1145"/>
        <end position="1158"/>
    </location>
</feature>
<feature type="compositionally biased region" description="Polar residues" evidence="4">
    <location>
        <begin position="2295"/>
        <end position="2312"/>
    </location>
</feature>
<feature type="coiled-coil region" evidence="3">
    <location>
        <begin position="561"/>
        <end position="802"/>
    </location>
</feature>
<feature type="coiled-coil region" evidence="3">
    <location>
        <begin position="1710"/>
        <end position="2147"/>
    </location>
</feature>
<dbReference type="SUPFAM" id="SSF52058">
    <property type="entry name" value="L domain-like"/>
    <property type="match status" value="1"/>
</dbReference>